<evidence type="ECO:0000256" key="2">
    <source>
        <dbReference type="SAM" id="SignalP"/>
    </source>
</evidence>
<feature type="compositionally biased region" description="Polar residues" evidence="1">
    <location>
        <begin position="148"/>
        <end position="158"/>
    </location>
</feature>
<name>A0ABD0UHQ3_DENTH</name>
<sequence>MPRNLPTSFSVVCSLLPQTSAYSLSSPCLANRKATIKNSAIMPQVLEEHSKMWPRWTLQRPLEEAKIIDIRQEISRLKKRLSRLERRKYLSPLVLDFDGIRPQGTYAPMMTLRSSVPTKSLRIDDDDKDISDDQISSTYEDVFEGPPRQSSTPPSIESSFEGFEDPLPKLTSLSATMSLSFGVTP</sequence>
<organism evidence="3 4">
    <name type="scientific">Dendrobium thyrsiflorum</name>
    <name type="common">Pinecone-like raceme dendrobium</name>
    <name type="synonym">Orchid</name>
    <dbReference type="NCBI Taxonomy" id="117978"/>
    <lineage>
        <taxon>Eukaryota</taxon>
        <taxon>Viridiplantae</taxon>
        <taxon>Streptophyta</taxon>
        <taxon>Embryophyta</taxon>
        <taxon>Tracheophyta</taxon>
        <taxon>Spermatophyta</taxon>
        <taxon>Magnoliopsida</taxon>
        <taxon>Liliopsida</taxon>
        <taxon>Asparagales</taxon>
        <taxon>Orchidaceae</taxon>
        <taxon>Epidendroideae</taxon>
        <taxon>Malaxideae</taxon>
        <taxon>Dendrobiinae</taxon>
        <taxon>Dendrobium</taxon>
    </lineage>
</organism>
<dbReference type="EMBL" id="JANQDX010000014">
    <property type="protein sequence ID" value="KAL0912370.1"/>
    <property type="molecule type" value="Genomic_DNA"/>
</dbReference>
<feature type="signal peptide" evidence="2">
    <location>
        <begin position="1"/>
        <end position="21"/>
    </location>
</feature>
<keyword evidence="2" id="KW-0732">Signal</keyword>
<evidence type="ECO:0000313" key="4">
    <source>
        <dbReference type="Proteomes" id="UP001552299"/>
    </source>
</evidence>
<evidence type="ECO:0000256" key="1">
    <source>
        <dbReference type="SAM" id="MobiDB-lite"/>
    </source>
</evidence>
<comment type="caution">
    <text evidence="3">The sequence shown here is derived from an EMBL/GenBank/DDBJ whole genome shotgun (WGS) entry which is preliminary data.</text>
</comment>
<protein>
    <submittedName>
        <fullName evidence="3">Uncharacterized protein</fullName>
    </submittedName>
</protein>
<dbReference type="AlphaFoldDB" id="A0ABD0UHQ3"/>
<evidence type="ECO:0000313" key="3">
    <source>
        <dbReference type="EMBL" id="KAL0912370.1"/>
    </source>
</evidence>
<reference evidence="3 4" key="1">
    <citation type="journal article" date="2024" name="Plant Biotechnol. J.">
        <title>Dendrobium thyrsiflorum genome and its molecular insights into genes involved in important horticultural traits.</title>
        <authorList>
            <person name="Chen B."/>
            <person name="Wang J.Y."/>
            <person name="Zheng P.J."/>
            <person name="Li K.L."/>
            <person name="Liang Y.M."/>
            <person name="Chen X.F."/>
            <person name="Zhang C."/>
            <person name="Zhao X."/>
            <person name="He X."/>
            <person name="Zhang G.Q."/>
            <person name="Liu Z.J."/>
            <person name="Xu Q."/>
        </authorList>
    </citation>
    <scope>NUCLEOTIDE SEQUENCE [LARGE SCALE GENOMIC DNA]</scope>
    <source>
        <strain evidence="3">GZMU011</strain>
    </source>
</reference>
<accession>A0ABD0UHQ3</accession>
<proteinExistence type="predicted"/>
<dbReference type="Proteomes" id="UP001552299">
    <property type="component" value="Unassembled WGS sequence"/>
</dbReference>
<gene>
    <name evidence="3" type="ORF">M5K25_018336</name>
</gene>
<feature type="region of interest" description="Disordered" evidence="1">
    <location>
        <begin position="138"/>
        <end position="164"/>
    </location>
</feature>
<feature type="chain" id="PRO_5044876468" evidence="2">
    <location>
        <begin position="22"/>
        <end position="185"/>
    </location>
</feature>
<keyword evidence="4" id="KW-1185">Reference proteome</keyword>